<gene>
    <name evidence="1" type="ordered locus">Bint_2273</name>
</gene>
<dbReference type="EMBL" id="CP002874">
    <property type="protein sequence ID" value="AEM22879.1"/>
    <property type="molecule type" value="Genomic_DNA"/>
</dbReference>
<dbReference type="KEGG" id="bip:Bint_2273"/>
<dbReference type="NCBIfam" id="TIGR02122">
    <property type="entry name" value="TRAP_TAXI"/>
    <property type="match status" value="1"/>
</dbReference>
<dbReference type="Pfam" id="PF16868">
    <property type="entry name" value="NMT1_3"/>
    <property type="match status" value="1"/>
</dbReference>
<reference evidence="1 2" key="1">
    <citation type="journal article" date="2011" name="BMC Genomics">
        <title>Complete genome sequence of Brachyspira intermedia reveals unique genomic features in Brachyspira species and phage-mediated horizontal gene transfer.</title>
        <authorList>
            <person name="Hafstrom T."/>
            <person name="Jansson D.S."/>
            <person name="Segerman B."/>
        </authorList>
    </citation>
    <scope>NUCLEOTIDE SEQUENCE [LARGE SCALE GENOMIC DNA]</scope>
    <source>
        <strain evidence="2">ATCC 51140 / PWS/A</strain>
    </source>
</reference>
<dbReference type="eggNOG" id="COG2358">
    <property type="taxonomic scope" value="Bacteria"/>
</dbReference>
<dbReference type="PATRIC" id="fig|1045858.4.peg.2276"/>
<dbReference type="PROSITE" id="PS51257">
    <property type="entry name" value="PROKAR_LIPOPROTEIN"/>
    <property type="match status" value="1"/>
</dbReference>
<dbReference type="AlphaFoldDB" id="G0EMA8"/>
<dbReference type="HOGENOM" id="CLU_033215_4_1_12"/>
<dbReference type="CDD" id="cd13567">
    <property type="entry name" value="PBP2_TtGluBP"/>
    <property type="match status" value="1"/>
</dbReference>
<evidence type="ECO:0000313" key="2">
    <source>
        <dbReference type="Proteomes" id="UP000008522"/>
    </source>
</evidence>
<dbReference type="PANTHER" id="PTHR42941">
    <property type="entry name" value="SLL1037 PROTEIN"/>
    <property type="match status" value="1"/>
</dbReference>
<accession>G0EMA8</accession>
<sequence length="319" mass="34610">MRNVIITATTVILSLVLMIGCQKSNNLNYIFATGGTSGTYYSFGGSIASIWNANIEGMNVTAQSTGASAENLRLLNRHEADLAFVQNDVMDYAYNGTDIFDGEVLTNFSAVLTLYPEIVQIAATKESGIKSIADMKGKRISVGDAGSGVEFNAKQILEAYGLSFNDINKSNLSFKESSDGLQNGTLDACFIVAGIPNAALQELSLSKDIVLVSLDKTQLDEILNKYKYYTEVKIPANTYNNVTTDTTAIAVKATIAVNNNIPEDVVYNLIKTLFDKKADLATAHAKGEELNIEEAYKGISIPFHPGALKYYEELGYNLQ</sequence>
<dbReference type="Gene3D" id="3.40.190.10">
    <property type="entry name" value="Periplasmic binding protein-like II"/>
    <property type="match status" value="2"/>
</dbReference>
<name>G0EMA8_BRAIP</name>
<dbReference type="GeneID" id="44970775"/>
<protein>
    <submittedName>
        <fullName evidence="1">TRAP transporter solute receptor, TAXI family</fullName>
    </submittedName>
</protein>
<keyword evidence="2" id="KW-1185">Reference proteome</keyword>
<organism evidence="1 2">
    <name type="scientific">Brachyspira intermedia (strain ATCC 51140 / PWS/A)</name>
    <name type="common">Serpulina intermedia</name>
    <dbReference type="NCBI Taxonomy" id="1045858"/>
    <lineage>
        <taxon>Bacteria</taxon>
        <taxon>Pseudomonadati</taxon>
        <taxon>Spirochaetota</taxon>
        <taxon>Spirochaetia</taxon>
        <taxon>Brachyspirales</taxon>
        <taxon>Brachyspiraceae</taxon>
        <taxon>Brachyspira</taxon>
    </lineage>
</organism>
<dbReference type="OrthoDB" id="9776669at2"/>
<evidence type="ECO:0000313" key="1">
    <source>
        <dbReference type="EMBL" id="AEM22879.1"/>
    </source>
</evidence>
<dbReference type="Proteomes" id="UP000008522">
    <property type="component" value="Chromosome"/>
</dbReference>
<proteinExistence type="predicted"/>
<dbReference type="InterPro" id="IPR011852">
    <property type="entry name" value="TRAP_TAXI"/>
</dbReference>
<dbReference type="PANTHER" id="PTHR42941:SF1">
    <property type="entry name" value="SLL1037 PROTEIN"/>
    <property type="match status" value="1"/>
</dbReference>
<dbReference type="SUPFAM" id="SSF53850">
    <property type="entry name" value="Periplasmic binding protein-like II"/>
    <property type="match status" value="1"/>
</dbReference>
<dbReference type="RefSeq" id="WP_014488691.1">
    <property type="nucleotide sequence ID" value="NC_017243.1"/>
</dbReference>
<keyword evidence="1" id="KW-0675">Receptor</keyword>